<dbReference type="PANTHER" id="PTHR43235">
    <property type="entry name" value="GLUTAMINE AMIDOTRANSFERASE PB2B2.05-RELATED"/>
    <property type="match status" value="1"/>
</dbReference>
<reference evidence="2" key="1">
    <citation type="journal article" date="2019" name="Int. J. Syst. Evol. Microbiol.">
        <title>The Global Catalogue of Microorganisms (GCM) 10K type strain sequencing project: providing services to taxonomists for standard genome sequencing and annotation.</title>
        <authorList>
            <consortium name="The Broad Institute Genomics Platform"/>
            <consortium name="The Broad Institute Genome Sequencing Center for Infectious Disease"/>
            <person name="Wu L."/>
            <person name="Ma J."/>
        </authorList>
    </citation>
    <scope>NUCLEOTIDE SEQUENCE [LARGE SCALE GENOMIC DNA]</scope>
    <source>
        <strain evidence="2">JCM 16702</strain>
    </source>
</reference>
<protein>
    <submittedName>
        <fullName evidence="1">Gamma-glutamyl-gamma-aminobutyrate hydrolase family protein</fullName>
    </submittedName>
</protein>
<dbReference type="Pfam" id="PF07722">
    <property type="entry name" value="Peptidase_C26"/>
    <property type="match status" value="1"/>
</dbReference>
<dbReference type="GO" id="GO:0016787">
    <property type="term" value="F:hydrolase activity"/>
    <property type="evidence" value="ECO:0007669"/>
    <property type="project" value="UniProtKB-KW"/>
</dbReference>
<name>A0ABP7W4J9_9ACTN</name>
<comment type="caution">
    <text evidence="1">The sequence shown here is derived from an EMBL/GenBank/DDBJ whole genome shotgun (WGS) entry which is preliminary data.</text>
</comment>
<dbReference type="InterPro" id="IPR044668">
    <property type="entry name" value="PuuD-like"/>
</dbReference>
<evidence type="ECO:0000313" key="1">
    <source>
        <dbReference type="EMBL" id="GAA4080649.1"/>
    </source>
</evidence>
<keyword evidence="1" id="KW-0378">Hydrolase</keyword>
<dbReference type="RefSeq" id="WP_344950508.1">
    <property type="nucleotide sequence ID" value="NZ_BAAAZG010000028.1"/>
</dbReference>
<accession>A0ABP7W4J9</accession>
<gene>
    <name evidence="1" type="ORF">GCM10022214_44090</name>
</gene>
<evidence type="ECO:0000313" key="2">
    <source>
        <dbReference type="Proteomes" id="UP001500683"/>
    </source>
</evidence>
<dbReference type="CDD" id="cd01745">
    <property type="entry name" value="GATase1_2"/>
    <property type="match status" value="1"/>
</dbReference>
<dbReference type="Gene3D" id="3.40.50.880">
    <property type="match status" value="1"/>
</dbReference>
<dbReference type="PROSITE" id="PS51273">
    <property type="entry name" value="GATASE_TYPE_1"/>
    <property type="match status" value="1"/>
</dbReference>
<keyword evidence="2" id="KW-1185">Reference proteome</keyword>
<proteinExistence type="predicted"/>
<dbReference type="InterPro" id="IPR011697">
    <property type="entry name" value="Peptidase_C26"/>
</dbReference>
<dbReference type="SUPFAM" id="SSF52317">
    <property type="entry name" value="Class I glutamine amidotransferase-like"/>
    <property type="match status" value="1"/>
</dbReference>
<dbReference type="EMBL" id="BAAAZG010000028">
    <property type="protein sequence ID" value="GAA4080649.1"/>
    <property type="molecule type" value="Genomic_DNA"/>
</dbReference>
<dbReference type="Proteomes" id="UP001500683">
    <property type="component" value="Unassembled WGS sequence"/>
</dbReference>
<organism evidence="1 2">
    <name type="scientific">Actinomadura miaoliensis</name>
    <dbReference type="NCBI Taxonomy" id="430685"/>
    <lineage>
        <taxon>Bacteria</taxon>
        <taxon>Bacillati</taxon>
        <taxon>Actinomycetota</taxon>
        <taxon>Actinomycetes</taxon>
        <taxon>Streptosporangiales</taxon>
        <taxon>Thermomonosporaceae</taxon>
        <taxon>Actinomadura</taxon>
    </lineage>
</organism>
<dbReference type="PANTHER" id="PTHR43235:SF1">
    <property type="entry name" value="GLUTAMINE AMIDOTRANSFERASE PB2B2.05-RELATED"/>
    <property type="match status" value="1"/>
</dbReference>
<sequence>MTGTANETSRPVIGITGYVEDASFGVWNMRSALVPYAYVRQVAEAGGQPVLLPPVGAPASLVDRLDGLVVAGGGDIDPALYGAEPHPEVSGVRDFRDGSELALVHAALDRDLPFLGICRGLQVLNVALGGTLVQHLPDVVGGRTDHSPAPGVYGHFPVRVEPGSRTAEALGGDTTPTVAHYHHQSIDRLGTGLRAVAWADDGVVEAAELPGRAFALGVQWHPEVGDDPALFLSFVAAARIYAGGEAADTLTLRR</sequence>
<dbReference type="InterPro" id="IPR029062">
    <property type="entry name" value="Class_I_gatase-like"/>
</dbReference>